<evidence type="ECO:0000313" key="3">
    <source>
        <dbReference type="EMBL" id="EEF45483.1"/>
    </source>
</evidence>
<dbReference type="SMART" id="SM00256">
    <property type="entry name" value="FBOX"/>
    <property type="match status" value="1"/>
</dbReference>
<feature type="chain" id="PRO_5002891266" description="F-box domain-containing protein" evidence="1">
    <location>
        <begin position="25"/>
        <end position="249"/>
    </location>
</feature>
<dbReference type="PROSITE" id="PS50181">
    <property type="entry name" value="FBOX"/>
    <property type="match status" value="1"/>
</dbReference>
<evidence type="ECO:0000259" key="2">
    <source>
        <dbReference type="PROSITE" id="PS50181"/>
    </source>
</evidence>
<dbReference type="InParanoid" id="B9RT00"/>
<protein>
    <recommendedName>
        <fullName evidence="2">F-box domain-containing protein</fullName>
    </recommendedName>
</protein>
<dbReference type="SUPFAM" id="SSF81383">
    <property type="entry name" value="F-box domain"/>
    <property type="match status" value="1"/>
</dbReference>
<dbReference type="eggNOG" id="ENOG502S0QF">
    <property type="taxonomic scope" value="Eukaryota"/>
</dbReference>
<feature type="domain" description="F-box" evidence="2">
    <location>
        <begin position="7"/>
        <end position="53"/>
    </location>
</feature>
<dbReference type="GO" id="GO:0031146">
    <property type="term" value="P:SCF-dependent proteasomal ubiquitin-dependent protein catabolic process"/>
    <property type="evidence" value="ECO:0000318"/>
    <property type="project" value="GO_Central"/>
</dbReference>
<dbReference type="EMBL" id="EQ973812">
    <property type="protein sequence ID" value="EEF45483.1"/>
    <property type="molecule type" value="Genomic_DNA"/>
</dbReference>
<keyword evidence="4" id="KW-1185">Reference proteome</keyword>
<dbReference type="PANTHER" id="PTHR16008">
    <property type="entry name" value="F-BOX ONLY PROTEIN 4"/>
    <property type="match status" value="1"/>
</dbReference>
<proteinExistence type="predicted"/>
<dbReference type="AlphaFoldDB" id="B9RT00"/>
<keyword evidence="1" id="KW-0732">Signal</keyword>
<gene>
    <name evidence="3" type="ORF">RCOM_0679740</name>
</gene>
<dbReference type="OMA" id="YECHRIS"/>
<dbReference type="InterPro" id="IPR039588">
    <property type="entry name" value="FBXO4"/>
</dbReference>
<dbReference type="PANTHER" id="PTHR16008:SF4">
    <property type="entry name" value="F-BOX ONLY PROTEIN 4"/>
    <property type="match status" value="1"/>
</dbReference>
<dbReference type="STRING" id="3988.B9RT00"/>
<dbReference type="Proteomes" id="UP000008311">
    <property type="component" value="Unassembled WGS sequence"/>
</dbReference>
<feature type="signal peptide" evidence="1">
    <location>
        <begin position="1"/>
        <end position="24"/>
    </location>
</feature>
<dbReference type="KEGG" id="rcu:8262389"/>
<dbReference type="Pfam" id="PF00646">
    <property type="entry name" value="F-box"/>
    <property type="match status" value="1"/>
</dbReference>
<sequence length="249" mass="28241">MKQTPSTALISLLPFDIAIKIVLSLEVLDVCALGSCSRLWRELCRSDCLWESLTKQRWPSVSLPFLCNSSSSTTDPLVKGWREIYVRLHEEMAGKATALVEFVEHSSPYDSLEVGEYYKALQDLYSMQLAFTDVQMFLFKPRLNVLLNLVGLHYCIFGLKVPAEHVMDALLSCKVSERQVCVKWWKIGRWFFGFHMTEEPHSRTVSLADLTTEKGEEILKVLHRGAIHEVLRIEISISNAATTPGSCQS</sequence>
<dbReference type="OrthoDB" id="3219396at2759"/>
<dbReference type="FunCoup" id="B9RT00">
    <property type="interactions" value="224"/>
</dbReference>
<name>B9RT00_RICCO</name>
<dbReference type="GO" id="GO:0019005">
    <property type="term" value="C:SCF ubiquitin ligase complex"/>
    <property type="evidence" value="ECO:0000318"/>
    <property type="project" value="GO_Central"/>
</dbReference>
<evidence type="ECO:0000313" key="4">
    <source>
        <dbReference type="Proteomes" id="UP000008311"/>
    </source>
</evidence>
<accession>B9RT00</accession>
<evidence type="ECO:0000256" key="1">
    <source>
        <dbReference type="SAM" id="SignalP"/>
    </source>
</evidence>
<dbReference type="GO" id="GO:0000209">
    <property type="term" value="P:protein polyubiquitination"/>
    <property type="evidence" value="ECO:0000318"/>
    <property type="project" value="GO_Central"/>
</dbReference>
<dbReference type="InterPro" id="IPR036047">
    <property type="entry name" value="F-box-like_dom_sf"/>
</dbReference>
<dbReference type="InterPro" id="IPR001810">
    <property type="entry name" value="F-box_dom"/>
</dbReference>
<dbReference type="Gene3D" id="1.20.1280.50">
    <property type="match status" value="1"/>
</dbReference>
<organism evidence="3 4">
    <name type="scientific">Ricinus communis</name>
    <name type="common">Castor bean</name>
    <dbReference type="NCBI Taxonomy" id="3988"/>
    <lineage>
        <taxon>Eukaryota</taxon>
        <taxon>Viridiplantae</taxon>
        <taxon>Streptophyta</taxon>
        <taxon>Embryophyta</taxon>
        <taxon>Tracheophyta</taxon>
        <taxon>Spermatophyta</taxon>
        <taxon>Magnoliopsida</taxon>
        <taxon>eudicotyledons</taxon>
        <taxon>Gunneridae</taxon>
        <taxon>Pentapetalae</taxon>
        <taxon>rosids</taxon>
        <taxon>fabids</taxon>
        <taxon>Malpighiales</taxon>
        <taxon>Euphorbiaceae</taxon>
        <taxon>Acalyphoideae</taxon>
        <taxon>Acalypheae</taxon>
        <taxon>Ricinus</taxon>
    </lineage>
</organism>
<reference evidence="4" key="1">
    <citation type="journal article" date="2010" name="Nat. Biotechnol.">
        <title>Draft genome sequence of the oilseed species Ricinus communis.</title>
        <authorList>
            <person name="Chan A.P."/>
            <person name="Crabtree J."/>
            <person name="Zhao Q."/>
            <person name="Lorenzi H."/>
            <person name="Orvis J."/>
            <person name="Puiu D."/>
            <person name="Melake-Berhan A."/>
            <person name="Jones K.M."/>
            <person name="Redman J."/>
            <person name="Chen G."/>
            <person name="Cahoon E.B."/>
            <person name="Gedil M."/>
            <person name="Stanke M."/>
            <person name="Haas B.J."/>
            <person name="Wortman J.R."/>
            <person name="Fraser-Liggett C.M."/>
            <person name="Ravel J."/>
            <person name="Rabinowicz P.D."/>
        </authorList>
    </citation>
    <scope>NUCLEOTIDE SEQUENCE [LARGE SCALE GENOMIC DNA]</scope>
    <source>
        <strain evidence="4">cv. Hale</strain>
    </source>
</reference>